<evidence type="ECO:0000256" key="3">
    <source>
        <dbReference type="SAM" id="MobiDB-lite"/>
    </source>
</evidence>
<dbReference type="CDD" id="cd14497">
    <property type="entry name" value="PTP_PTEN-like"/>
    <property type="match status" value="1"/>
</dbReference>
<dbReference type="InterPro" id="IPR029023">
    <property type="entry name" value="Tensin_phosphatase"/>
</dbReference>
<feature type="domain" description="Tyrosine specific protein phosphatases" evidence="4">
    <location>
        <begin position="132"/>
        <end position="191"/>
    </location>
</feature>
<organism evidence="6 7">
    <name type="scientific">Apiospora arundinis</name>
    <dbReference type="NCBI Taxonomy" id="335852"/>
    <lineage>
        <taxon>Eukaryota</taxon>
        <taxon>Fungi</taxon>
        <taxon>Dikarya</taxon>
        <taxon>Ascomycota</taxon>
        <taxon>Pezizomycotina</taxon>
        <taxon>Sordariomycetes</taxon>
        <taxon>Xylariomycetidae</taxon>
        <taxon>Amphisphaeriales</taxon>
        <taxon>Apiosporaceae</taxon>
        <taxon>Apiospora</taxon>
    </lineage>
</organism>
<keyword evidence="2" id="KW-0378">Hydrolase</keyword>
<feature type="compositionally biased region" description="Basic and acidic residues" evidence="3">
    <location>
        <begin position="625"/>
        <end position="645"/>
    </location>
</feature>
<feature type="compositionally biased region" description="Basic and acidic residues" evidence="3">
    <location>
        <begin position="550"/>
        <end position="566"/>
    </location>
</feature>
<dbReference type="PROSITE" id="PS51181">
    <property type="entry name" value="PPASE_TENSIN"/>
    <property type="match status" value="1"/>
</dbReference>
<evidence type="ECO:0000259" key="4">
    <source>
        <dbReference type="PROSITE" id="PS50056"/>
    </source>
</evidence>
<dbReference type="Pfam" id="PF00782">
    <property type="entry name" value="DSPc"/>
    <property type="match status" value="1"/>
</dbReference>
<dbReference type="InterPro" id="IPR029021">
    <property type="entry name" value="Prot-tyrosine_phosphatase-like"/>
</dbReference>
<dbReference type="Gene3D" id="3.90.190.10">
    <property type="entry name" value="Protein tyrosine phosphatase superfamily"/>
    <property type="match status" value="1"/>
</dbReference>
<dbReference type="InterPro" id="IPR000340">
    <property type="entry name" value="Dual-sp_phosphatase_cat-dom"/>
</dbReference>
<dbReference type="Proteomes" id="UP001390339">
    <property type="component" value="Unassembled WGS sequence"/>
</dbReference>
<dbReference type="InterPro" id="IPR016130">
    <property type="entry name" value="Tyr_Pase_AS"/>
</dbReference>
<evidence type="ECO:0000256" key="2">
    <source>
        <dbReference type="ARBA" id="ARBA00022801"/>
    </source>
</evidence>
<name>A0ABR2IUG4_9PEZI</name>
<dbReference type="SUPFAM" id="SSF52799">
    <property type="entry name" value="(Phosphotyrosine protein) phosphatases II"/>
    <property type="match status" value="1"/>
</dbReference>
<protein>
    <recommendedName>
        <fullName evidence="1">phosphatidylinositol-3,4,5-trisphosphate 3-phosphatase</fullName>
        <ecNumber evidence="1">3.1.3.67</ecNumber>
    </recommendedName>
</protein>
<dbReference type="PANTHER" id="PTHR12305">
    <property type="entry name" value="PHOSPHATASE WITH HOMOLOGY TO TENSIN"/>
    <property type="match status" value="1"/>
</dbReference>
<gene>
    <name evidence="6" type="ORF">PGQ11_007053</name>
</gene>
<feature type="domain" description="Phosphatase tensin-type" evidence="5">
    <location>
        <begin position="12"/>
        <end position="219"/>
    </location>
</feature>
<accession>A0ABR2IUG4</accession>
<feature type="region of interest" description="Disordered" evidence="3">
    <location>
        <begin position="309"/>
        <end position="418"/>
    </location>
</feature>
<evidence type="ECO:0000313" key="7">
    <source>
        <dbReference type="Proteomes" id="UP001390339"/>
    </source>
</evidence>
<dbReference type="PROSITE" id="PS50056">
    <property type="entry name" value="TYR_PHOSPHATASE_2"/>
    <property type="match status" value="1"/>
</dbReference>
<feature type="compositionally biased region" description="Polar residues" evidence="3">
    <location>
        <begin position="386"/>
        <end position="399"/>
    </location>
</feature>
<sequence length="664" mass="71798">MASLLRQIVAGPRSKHPEAGLDLCYVTDNIVATSGPSQTYPQRAYRNPLDRLVEFLDKKHGKDWAIWEFRAEGTGYPDNLVYNRIRHYPWPDHHPPPFRLVPMIMASMRNWLNGNDLDADGVAGEGKQQHEANLLEKVIDTWKGDSKKNPRIVVVHCKAGKGRSGSMACSYLISQCGWKPEEALARFTERRMRPKFGPGVSIPSQLRWIGYVDRWTQGGKKYVDRELEIVEVHVWGLRNGVKLCVEGFVDEGKKIKVFHTFHRNERLVVEGGAPGSTGFMDSIYDMAGYGMSPGTEKEILDEARETDIQNGTNFTGESPSQSPATKTPDTPVAKSPADTPTPVSEAETKPAKTHTPKLISRNMSTHSLKDKMPSRSKSKKLKASATEGTNSPAAAQSGKSAPAEENVDPEPGGQAVIFKPHTPIRLPTSDVNIDLERRNRAPSSMGLTMVTAVAHVWFNAFFEGNGPERDGEPETNGVFEIDWDKMDGIKGSSRKGTRAADRIAVVWRSVVPSEGGEAAGTAAPGGAAAGDEEVIVEPSVGSPVPQMEPADWKGDNAEDPAQDKKLGLRVSSPDSAEVSRASSILGGDDPANKNDNDADSFEGVKSDMPGSNIGGSGSGDAAVEEENRGRPTSKVIDDKKLEAYAEKLPSPNGGEGSSGKGVSK</sequence>
<evidence type="ECO:0000313" key="6">
    <source>
        <dbReference type="EMBL" id="KAK8868475.1"/>
    </source>
</evidence>
<dbReference type="InterPro" id="IPR000387">
    <property type="entry name" value="Tyr_Pase_dom"/>
</dbReference>
<evidence type="ECO:0000256" key="1">
    <source>
        <dbReference type="ARBA" id="ARBA00013015"/>
    </source>
</evidence>
<dbReference type="InterPro" id="IPR051281">
    <property type="entry name" value="Dual-spec_lipid-protein_phosph"/>
</dbReference>
<proteinExistence type="predicted"/>
<dbReference type="PANTHER" id="PTHR12305:SF81">
    <property type="entry name" value="PHOSPHATIDYLINOSITOL 3,4,5-TRISPHOSPHATE 3-PHOSPHATASE AND DUAL-SPECIFICITY PROTEIN PHOSPHATASE PTEN"/>
    <property type="match status" value="1"/>
</dbReference>
<comment type="caution">
    <text evidence="6">The sequence shown here is derived from an EMBL/GenBank/DDBJ whole genome shotgun (WGS) entry which is preliminary data.</text>
</comment>
<keyword evidence="7" id="KW-1185">Reference proteome</keyword>
<dbReference type="PROSITE" id="PS00383">
    <property type="entry name" value="TYR_PHOSPHATASE_1"/>
    <property type="match status" value="1"/>
</dbReference>
<dbReference type="EMBL" id="JAPCWZ010000004">
    <property type="protein sequence ID" value="KAK8868475.1"/>
    <property type="molecule type" value="Genomic_DNA"/>
</dbReference>
<dbReference type="EC" id="3.1.3.67" evidence="1"/>
<feature type="compositionally biased region" description="Polar residues" evidence="3">
    <location>
        <begin position="309"/>
        <end position="328"/>
    </location>
</feature>
<feature type="region of interest" description="Disordered" evidence="3">
    <location>
        <begin position="539"/>
        <end position="664"/>
    </location>
</feature>
<feature type="compositionally biased region" description="Gly residues" evidence="3">
    <location>
        <begin position="653"/>
        <end position="664"/>
    </location>
</feature>
<evidence type="ECO:0000259" key="5">
    <source>
        <dbReference type="PROSITE" id="PS51181"/>
    </source>
</evidence>
<reference evidence="6 7" key="1">
    <citation type="journal article" date="2024" name="IMA Fungus">
        <title>Apiospora arundinis, a panoply of carbohydrate-active enzymes and secondary metabolites.</title>
        <authorList>
            <person name="Sorensen T."/>
            <person name="Petersen C."/>
            <person name="Muurmann A.T."/>
            <person name="Christiansen J.V."/>
            <person name="Brundto M.L."/>
            <person name="Overgaard C.K."/>
            <person name="Boysen A.T."/>
            <person name="Wollenberg R.D."/>
            <person name="Larsen T.O."/>
            <person name="Sorensen J.L."/>
            <person name="Nielsen K.L."/>
            <person name="Sondergaard T.E."/>
        </authorList>
    </citation>
    <scope>NUCLEOTIDE SEQUENCE [LARGE SCALE GENOMIC DNA]</scope>
    <source>
        <strain evidence="6 7">AAU 773</strain>
    </source>
</reference>